<reference evidence="2" key="1">
    <citation type="submission" date="2014-05" db="EMBL/GenBank/DDBJ databases">
        <title>The transcriptome of the halophilic microalga Tetraselmis sp. GSL018 isolated from the Great Salt Lake, Utah.</title>
        <authorList>
            <person name="Jinkerson R.E."/>
            <person name="D'Adamo S."/>
            <person name="Posewitz M.C."/>
        </authorList>
    </citation>
    <scope>NUCLEOTIDE SEQUENCE</scope>
    <source>
        <strain evidence="2">GSL018</strain>
    </source>
</reference>
<dbReference type="Pfam" id="PF13704">
    <property type="entry name" value="Glyco_tranf_2_4"/>
    <property type="match status" value="1"/>
</dbReference>
<feature type="transmembrane region" description="Helical" evidence="1">
    <location>
        <begin position="12"/>
        <end position="29"/>
    </location>
</feature>
<protein>
    <recommendedName>
        <fullName evidence="3">Glycosyltransferase family 92 protein</fullName>
    </recommendedName>
</protein>
<keyword evidence="1" id="KW-1133">Transmembrane helix</keyword>
<sequence length="413" mass="46769">MYLVLRTAAKPLFCQVKLILFAGWFFPILSCISFKQTSNAVSSFAPNLSVAIYTRFSLEGPYLDFWIRHYQRLGFNHIVALQDGPVIGLEDLVQRYGRSYLDIHQVPRSSSGKRTMGPHHFLGAYQNLVLSKGFDWVFAVDADEFLVLPSRLKSIQQFVSAIELEQGRIDAVQFRWAVIHDLKPFCSEQTFPEYLHTVSVYPNRHVKTMVRTAMLDKGYKSFLPVEHTPHMKSNSRVYFEGTVLSSRAMRALYRLSYNHSYQGAFLVHMQTRSLSSLIAGAYFNAGIGKSIASAASLVDLLRGSSPRLWNQFQSCIGLKARLISEEVGCRLRDDSTKSCSPAAPIRLLLPNIHHAYTLPPLPICNRTLERLQNRALLQRLGVSEGDLEASMNSVSLDFVRQQRHCCPHVPIPF</sequence>
<proteinExistence type="predicted"/>
<keyword evidence="1" id="KW-0812">Transmembrane</keyword>
<dbReference type="AlphaFoldDB" id="A0A061SC83"/>
<gene>
    <name evidence="2" type="ORF">TSPGSL018_4949</name>
</gene>
<accession>A0A061SC83</accession>
<dbReference type="EMBL" id="GBEZ01002275">
    <property type="protein sequence ID" value="JAC82762.1"/>
    <property type="molecule type" value="Transcribed_RNA"/>
</dbReference>
<evidence type="ECO:0000256" key="1">
    <source>
        <dbReference type="SAM" id="Phobius"/>
    </source>
</evidence>
<keyword evidence="1" id="KW-0472">Membrane</keyword>
<evidence type="ECO:0000313" key="2">
    <source>
        <dbReference type="EMBL" id="JAC82762.1"/>
    </source>
</evidence>
<name>A0A061SC83_9CHLO</name>
<organism evidence="2">
    <name type="scientific">Tetraselmis sp. GSL018</name>
    <dbReference type="NCBI Taxonomy" id="582737"/>
    <lineage>
        <taxon>Eukaryota</taxon>
        <taxon>Viridiplantae</taxon>
        <taxon>Chlorophyta</taxon>
        <taxon>core chlorophytes</taxon>
        <taxon>Chlorodendrophyceae</taxon>
        <taxon>Chlorodendrales</taxon>
        <taxon>Chlorodendraceae</taxon>
        <taxon>Tetraselmis</taxon>
    </lineage>
</organism>
<evidence type="ECO:0008006" key="3">
    <source>
        <dbReference type="Google" id="ProtNLM"/>
    </source>
</evidence>